<proteinExistence type="predicted"/>
<dbReference type="InterPro" id="IPR051251">
    <property type="entry name" value="STK_FNIP-Repeat"/>
</dbReference>
<dbReference type="EMBL" id="ADBJ01000020">
    <property type="protein sequence ID" value="EFA82159.1"/>
    <property type="molecule type" value="Genomic_DNA"/>
</dbReference>
<dbReference type="InterPro" id="IPR008615">
    <property type="entry name" value="FNIP"/>
</dbReference>
<keyword evidence="2" id="KW-0812">Transmembrane</keyword>
<reference evidence="3 4" key="1">
    <citation type="journal article" date="2011" name="Genome Res.">
        <title>Phylogeny-wide analysis of social amoeba genomes highlights ancient origins for complex intercellular communication.</title>
        <authorList>
            <person name="Heidel A.J."/>
            <person name="Lawal H.M."/>
            <person name="Felder M."/>
            <person name="Schilde C."/>
            <person name="Helps N.R."/>
            <person name="Tunggal B."/>
            <person name="Rivero F."/>
            <person name="John U."/>
            <person name="Schleicher M."/>
            <person name="Eichinger L."/>
            <person name="Platzer M."/>
            <person name="Noegel A.A."/>
            <person name="Schaap P."/>
            <person name="Gloeckner G."/>
        </authorList>
    </citation>
    <scope>NUCLEOTIDE SEQUENCE [LARGE SCALE GENOMIC DNA]</scope>
    <source>
        <strain evidence="4">ATCC 26659 / Pp 5 / PN500</strain>
    </source>
</reference>
<protein>
    <submittedName>
        <fullName evidence="3">Uncharacterized protein</fullName>
    </submittedName>
</protein>
<dbReference type="AlphaFoldDB" id="D3B7Z1"/>
<dbReference type="PANTHER" id="PTHR32134">
    <property type="entry name" value="FNIP REPEAT-CONTAINING PROTEIN"/>
    <property type="match status" value="1"/>
</dbReference>
<keyword evidence="2" id="KW-0472">Membrane</keyword>
<evidence type="ECO:0000256" key="2">
    <source>
        <dbReference type="SAM" id="Phobius"/>
    </source>
</evidence>
<organism evidence="3 4">
    <name type="scientific">Heterostelium pallidum (strain ATCC 26659 / Pp 5 / PN500)</name>
    <name type="common">Cellular slime mold</name>
    <name type="synonym">Polysphondylium pallidum</name>
    <dbReference type="NCBI Taxonomy" id="670386"/>
    <lineage>
        <taxon>Eukaryota</taxon>
        <taxon>Amoebozoa</taxon>
        <taxon>Evosea</taxon>
        <taxon>Eumycetozoa</taxon>
        <taxon>Dictyostelia</taxon>
        <taxon>Acytosteliales</taxon>
        <taxon>Acytosteliaceae</taxon>
        <taxon>Heterostelium</taxon>
    </lineage>
</organism>
<feature type="region of interest" description="Disordered" evidence="1">
    <location>
        <begin position="51"/>
        <end position="82"/>
    </location>
</feature>
<dbReference type="GeneID" id="31360066"/>
<gene>
    <name evidence="3" type="ORF">PPL_04579</name>
</gene>
<evidence type="ECO:0000256" key="1">
    <source>
        <dbReference type="SAM" id="MobiDB-lite"/>
    </source>
</evidence>
<feature type="compositionally biased region" description="Low complexity" evidence="1">
    <location>
        <begin position="53"/>
        <end position="82"/>
    </location>
</feature>
<name>D3B7Z1_HETP5</name>
<dbReference type="PANTHER" id="PTHR32134:SF92">
    <property type="entry name" value="FNIP REPEAT-CONTAINING PROTEIN"/>
    <property type="match status" value="1"/>
</dbReference>
<sequence>MDNGFILYDRYHDYMLLCSMLIVLLSFLVWRNSFFLSPLLRNIQQILRGEQRSSTPQSSSSSSSSQQQSQQQQTQSNDQVQQTEPFTETLTGNDVFDVNIIQSETTYHRQYKKSKIHTVYDLKKYFYPNDVASQKRIIFIHNVNTIQLVTSSTEYQANSLKDKEQCILMTTNESVLDGIKEIEFTGSCFLTGVGYIPGLDRVDRFSFFNIEYPVVDCHFPNNLRSLSIGSDSIFWSFDEGLHLPEQLESLELGLGCEYLLAKGFLPASLKKLTLHHQYTARIRRGVLPKSLESLTIQCKEYNQPITRGTLPNTLKYLSLSSYSGDLLFYNDEDENDDDNDDDDDDRDTLIDGLNTHIPMMNLEYLAIGTPYGKNYSNFKQRLPDGLKVVDLLSNFQQAINKKSIACWPSSIETLCTTRYPSLTKSLNIPSSVRTLKINHLVPPLKKIHQPNNIKSIAIDNMPTDSFNFTWLSPNITSIALPMRLCTPGKLESLPITLRDITVLQNFDHQILYQLRRLDSTQKFIIYTPYIQLNKGRIIHNLSIIKK</sequence>
<dbReference type="Proteomes" id="UP000001396">
    <property type="component" value="Unassembled WGS sequence"/>
</dbReference>
<comment type="caution">
    <text evidence="3">The sequence shown here is derived from an EMBL/GenBank/DDBJ whole genome shotgun (WGS) entry which is preliminary data.</text>
</comment>
<accession>D3B7Z1</accession>
<feature type="transmembrane region" description="Helical" evidence="2">
    <location>
        <begin position="12"/>
        <end position="30"/>
    </location>
</feature>
<keyword evidence="4" id="KW-1185">Reference proteome</keyword>
<dbReference type="InParanoid" id="D3B7Z1"/>
<evidence type="ECO:0000313" key="3">
    <source>
        <dbReference type="EMBL" id="EFA82159.1"/>
    </source>
</evidence>
<dbReference type="Pfam" id="PF05725">
    <property type="entry name" value="FNIP"/>
    <property type="match status" value="1"/>
</dbReference>
<dbReference type="RefSeq" id="XP_020434276.1">
    <property type="nucleotide sequence ID" value="XM_020575481.1"/>
</dbReference>
<keyword evidence="2" id="KW-1133">Transmembrane helix</keyword>
<evidence type="ECO:0000313" key="4">
    <source>
        <dbReference type="Proteomes" id="UP000001396"/>
    </source>
</evidence>